<dbReference type="Proteomes" id="UP000576082">
    <property type="component" value="Unassembled WGS sequence"/>
</dbReference>
<evidence type="ECO:0000259" key="11">
    <source>
        <dbReference type="Pfam" id="PF07715"/>
    </source>
</evidence>
<sequence length="1017" mass="116028">MLNFLTYAENKIEDDKKYVYLKVEKIALINLVKSIEKQCDLQFVYSPVNEVVINKFNYEGDQEELLTYMEKEHRVNFKRIGDKVIINGEIPVLPKPQVKQTFGRIEGTVVDETGEPMIGVLVFIKGSKKGGITDIMGGFELLNVPTGEHEVIAQFVSYKQAIQKVVVSEGSTAMIQFQMKPDSKELKEVVVRGTIEKEDRDREEVLIAERRNSVLQITSIGAQEMSRKGLSNAEAAVSSMAGIAKQRGQKNVMVRGLGDRYNQVTFNGLPIPSEDPLYKNVDLAFFSSEFVQAIDVKKILSSDLYGDVAGASIDISSKVMKEDFEFTLSTSAGVNTEAMNQNFLLPEGIREKGIGQFGFVKPKEWVMYTDETRYHEYYPFQNNFESVRQNETPINKDFTMTIGKRFLIGKQKNTLSLYGVATYDNSFSYRNYHKEETRSGGVYNVLAPVNSDNEKYTQNFAHLLMGNATYQTEKARLAYNYMMVHSLEQYQHEGEGSFAWDASSGLRRQAQIADNTLQVHQFLADYKMTPWLKVSAGVGLNSIFAQQPDRRSSVYYHAGTPEEQLYMISWMSGAYTRDTQIQTTDELNINTAIEIRLGERFDNISSLKIGYQMRSVKDYFLEESYNHIIHRSRESWAYDDIDMSSIINPDTYGLTGQGNTQFSFVRWDPGTSEFDAEKSIKRVFGMLTWQWSPRFTTVAGLGVDNIYSFIEGESAYFLLYEPKPMEEQLLTPSFNMKYNINDRNTLRFGYSKNYTLPVTTESALYVYKGIDVYRSGNPDLELTKSHNVDLTWDLYPKAGELISLTAFYKHLDKPILSWLDIFQNTTSAQNAASAEIFGLELDIRKQLFSVVKGSKEQQLSLGYNMSYIRSRIDPTNTANPESDLFSGDPVLEGATPWMIKSDLTYSSFRGEKGIQITALFDWFSERVVQAGSGGNENTREKGIPRLDLIASYNITKNLAVKLKARNLIDAKYKLVRDVGYYPTEEDYKNRQMTMSEDYVVEEFRLGRDIRLGIDFRF</sequence>
<dbReference type="PROSITE" id="PS52016">
    <property type="entry name" value="TONB_DEPENDENT_REC_3"/>
    <property type="match status" value="1"/>
</dbReference>
<evidence type="ECO:0000256" key="4">
    <source>
        <dbReference type="ARBA" id="ARBA00022692"/>
    </source>
</evidence>
<dbReference type="InterPro" id="IPR036942">
    <property type="entry name" value="Beta-barrel_TonB_sf"/>
</dbReference>
<dbReference type="InterPro" id="IPR012910">
    <property type="entry name" value="Plug_dom"/>
</dbReference>
<dbReference type="Pfam" id="PF00593">
    <property type="entry name" value="TonB_dep_Rec_b-barrel"/>
    <property type="match status" value="1"/>
</dbReference>
<protein>
    <submittedName>
        <fullName evidence="12">TonB-dependent receptor</fullName>
    </submittedName>
</protein>
<dbReference type="SUPFAM" id="SSF56935">
    <property type="entry name" value="Porins"/>
    <property type="match status" value="1"/>
</dbReference>
<reference evidence="12 13" key="1">
    <citation type="submission" date="2020-04" db="EMBL/GenBank/DDBJ databases">
        <title>Flammeovirga sp. SR4, a novel species isolated from seawater.</title>
        <authorList>
            <person name="Wang X."/>
        </authorList>
    </citation>
    <scope>NUCLEOTIDE SEQUENCE [LARGE SCALE GENOMIC DNA]</scope>
    <source>
        <strain evidence="12 13">ATCC 23126</strain>
    </source>
</reference>
<keyword evidence="5 9" id="KW-0798">TonB box</keyword>
<dbReference type="AlphaFoldDB" id="A0A7X9RSQ9"/>
<dbReference type="Pfam" id="PF07715">
    <property type="entry name" value="Plug"/>
    <property type="match status" value="1"/>
</dbReference>
<dbReference type="InterPro" id="IPR039426">
    <property type="entry name" value="TonB-dep_rcpt-like"/>
</dbReference>
<comment type="caution">
    <text evidence="12">The sequence shown here is derived from an EMBL/GenBank/DDBJ whole genome shotgun (WGS) entry which is preliminary data.</text>
</comment>
<evidence type="ECO:0000256" key="2">
    <source>
        <dbReference type="ARBA" id="ARBA00022448"/>
    </source>
</evidence>
<dbReference type="PANTHER" id="PTHR40980">
    <property type="entry name" value="PLUG DOMAIN-CONTAINING PROTEIN"/>
    <property type="match status" value="1"/>
</dbReference>
<evidence type="ECO:0000313" key="12">
    <source>
        <dbReference type="EMBL" id="NME67530.1"/>
    </source>
</evidence>
<keyword evidence="4 8" id="KW-0812">Transmembrane</keyword>
<dbReference type="RefSeq" id="WP_169655865.1">
    <property type="nucleotide sequence ID" value="NZ_JABANE010000011.1"/>
</dbReference>
<organism evidence="12 13">
    <name type="scientific">Flammeovirga aprica JL-4</name>
    <dbReference type="NCBI Taxonomy" id="694437"/>
    <lineage>
        <taxon>Bacteria</taxon>
        <taxon>Pseudomonadati</taxon>
        <taxon>Bacteroidota</taxon>
        <taxon>Cytophagia</taxon>
        <taxon>Cytophagales</taxon>
        <taxon>Flammeovirgaceae</taxon>
        <taxon>Flammeovirga</taxon>
    </lineage>
</organism>
<dbReference type="InterPro" id="IPR000531">
    <property type="entry name" value="Beta-barrel_TonB"/>
</dbReference>
<keyword evidence="7 8" id="KW-0998">Cell outer membrane</keyword>
<evidence type="ECO:0000256" key="3">
    <source>
        <dbReference type="ARBA" id="ARBA00022452"/>
    </source>
</evidence>
<evidence type="ECO:0000256" key="6">
    <source>
        <dbReference type="ARBA" id="ARBA00023136"/>
    </source>
</evidence>
<dbReference type="InterPro" id="IPR008969">
    <property type="entry name" value="CarboxyPept-like_regulatory"/>
</dbReference>
<dbReference type="SUPFAM" id="SSF49464">
    <property type="entry name" value="Carboxypeptidase regulatory domain-like"/>
    <property type="match status" value="1"/>
</dbReference>
<keyword evidence="13" id="KW-1185">Reference proteome</keyword>
<feature type="domain" description="TonB-dependent receptor-like beta-barrel" evidence="10">
    <location>
        <begin position="574"/>
        <end position="967"/>
    </location>
</feature>
<dbReference type="Gene3D" id="2.60.40.1120">
    <property type="entry name" value="Carboxypeptidase-like, regulatory domain"/>
    <property type="match status" value="1"/>
</dbReference>
<proteinExistence type="inferred from homology"/>
<evidence type="ECO:0000256" key="1">
    <source>
        <dbReference type="ARBA" id="ARBA00004571"/>
    </source>
</evidence>
<evidence type="ECO:0000256" key="5">
    <source>
        <dbReference type="ARBA" id="ARBA00023077"/>
    </source>
</evidence>
<evidence type="ECO:0000256" key="7">
    <source>
        <dbReference type="ARBA" id="ARBA00023237"/>
    </source>
</evidence>
<accession>A0A7X9RSQ9</accession>
<evidence type="ECO:0000256" key="9">
    <source>
        <dbReference type="RuleBase" id="RU003357"/>
    </source>
</evidence>
<dbReference type="Gene3D" id="2.40.170.20">
    <property type="entry name" value="TonB-dependent receptor, beta-barrel domain"/>
    <property type="match status" value="1"/>
</dbReference>
<keyword evidence="3 8" id="KW-1134">Transmembrane beta strand</keyword>
<evidence type="ECO:0000259" key="10">
    <source>
        <dbReference type="Pfam" id="PF00593"/>
    </source>
</evidence>
<dbReference type="GO" id="GO:0009279">
    <property type="term" value="C:cell outer membrane"/>
    <property type="evidence" value="ECO:0007669"/>
    <property type="project" value="UniProtKB-SubCell"/>
</dbReference>
<evidence type="ECO:0000313" key="13">
    <source>
        <dbReference type="Proteomes" id="UP000576082"/>
    </source>
</evidence>
<comment type="subcellular location">
    <subcellularLocation>
        <location evidence="1 8">Cell outer membrane</location>
        <topology evidence="1 8">Multi-pass membrane protein</topology>
    </subcellularLocation>
</comment>
<dbReference type="Pfam" id="PF13715">
    <property type="entry name" value="CarbopepD_reg_2"/>
    <property type="match status" value="1"/>
</dbReference>
<evidence type="ECO:0000256" key="8">
    <source>
        <dbReference type="PROSITE-ProRule" id="PRU01360"/>
    </source>
</evidence>
<dbReference type="EMBL" id="JABANE010000011">
    <property type="protein sequence ID" value="NME67530.1"/>
    <property type="molecule type" value="Genomic_DNA"/>
</dbReference>
<comment type="similarity">
    <text evidence="8 9">Belongs to the TonB-dependent receptor family.</text>
</comment>
<gene>
    <name evidence="12" type="ORF">HHU12_06100</name>
</gene>
<feature type="domain" description="TonB-dependent receptor plug" evidence="11">
    <location>
        <begin position="212"/>
        <end position="309"/>
    </location>
</feature>
<dbReference type="Gene3D" id="2.170.130.10">
    <property type="entry name" value="TonB-dependent receptor, plug domain"/>
    <property type="match status" value="1"/>
</dbReference>
<keyword evidence="12" id="KW-0675">Receptor</keyword>
<keyword evidence="2 8" id="KW-0813">Transport</keyword>
<dbReference type="InterPro" id="IPR037066">
    <property type="entry name" value="Plug_dom_sf"/>
</dbReference>
<keyword evidence="6 8" id="KW-0472">Membrane</keyword>
<name>A0A7X9RSQ9_9BACT</name>
<dbReference type="PANTHER" id="PTHR40980:SF5">
    <property type="entry name" value="TONB-DEPENDENT RECEPTOR"/>
    <property type="match status" value="1"/>
</dbReference>